<name>A0A7C4LLR7_9PLAN</name>
<accession>A0A7C4LLR7</accession>
<dbReference type="EMBL" id="DSVQ01000015">
    <property type="protein sequence ID" value="HGT39794.1"/>
    <property type="molecule type" value="Genomic_DNA"/>
</dbReference>
<evidence type="ECO:0000313" key="1">
    <source>
        <dbReference type="EMBL" id="HGT39794.1"/>
    </source>
</evidence>
<dbReference type="AlphaFoldDB" id="A0A7C4LLR7"/>
<proteinExistence type="predicted"/>
<dbReference type="Gene3D" id="1.25.40.10">
    <property type="entry name" value="Tetratricopeptide repeat domain"/>
    <property type="match status" value="1"/>
</dbReference>
<organism evidence="1">
    <name type="scientific">Schlesneria paludicola</name>
    <dbReference type="NCBI Taxonomy" id="360056"/>
    <lineage>
        <taxon>Bacteria</taxon>
        <taxon>Pseudomonadati</taxon>
        <taxon>Planctomycetota</taxon>
        <taxon>Planctomycetia</taxon>
        <taxon>Planctomycetales</taxon>
        <taxon>Planctomycetaceae</taxon>
        <taxon>Schlesneria</taxon>
    </lineage>
</organism>
<dbReference type="Pfam" id="PF14559">
    <property type="entry name" value="TPR_19"/>
    <property type="match status" value="1"/>
</dbReference>
<dbReference type="SUPFAM" id="SSF48452">
    <property type="entry name" value="TPR-like"/>
    <property type="match status" value="1"/>
</dbReference>
<evidence type="ECO:0008006" key="2">
    <source>
        <dbReference type="Google" id="ProtNLM"/>
    </source>
</evidence>
<comment type="caution">
    <text evidence="1">The sequence shown here is derived from an EMBL/GenBank/DDBJ whole genome shotgun (WGS) entry which is preliminary data.</text>
</comment>
<dbReference type="InterPro" id="IPR011990">
    <property type="entry name" value="TPR-like_helical_dom_sf"/>
</dbReference>
<protein>
    <recommendedName>
        <fullName evidence="2">Tetratricopeptide repeat protein</fullName>
    </recommendedName>
</protein>
<reference evidence="1" key="1">
    <citation type="journal article" date="2020" name="mSystems">
        <title>Genome- and Community-Level Interaction Insights into Carbon Utilization and Element Cycling Functions of Hydrothermarchaeota in Hydrothermal Sediment.</title>
        <authorList>
            <person name="Zhou Z."/>
            <person name="Liu Y."/>
            <person name="Xu W."/>
            <person name="Pan J."/>
            <person name="Luo Z.H."/>
            <person name="Li M."/>
        </authorList>
    </citation>
    <scope>NUCLEOTIDE SEQUENCE [LARGE SCALE GENOMIC DNA]</scope>
    <source>
        <strain evidence="1">SpSt-508</strain>
    </source>
</reference>
<sequence length="711" mass="79406">MAFDVYASCPCGSGKKLKFCCIGMADDMERISRLMHDHQMRQAQQLLETLLRKHPENAWAVTTRSFLDLEAGDAASAIQRLSSFLEKHPEHEFAIGLYALARLRHDGPREARKDIQRALQRCAKRFPDIVSNLLEILSLEHLDAGHYLAAREHLVLAARFCPEKSRENLFMKLLELDRDTVIPYPFRSVHKLPDVPGEEPFVAEVKKALKYTSVGCWDIAADLLLRLTTDHPDVAEQWHAIGLCRAASGAEAAAAEALHRAAAQYAGRDAGTAVECETLSQLLAWNSSSEGRARMRWCGEITASVSKLLTLLDELPFLQRVPLLPESNLSGQDFTAVYEVLERPFGYEVLPEHPTLDCVVRSTGSLWVRDRDADASAPAQIWLQGVAGEDFDRQAAALREVTAADVRWNPEPEIASGKIPEELLPFFTKIALPLKSPTKRRRAVTDLWHRHLVDEVWFETPLRGLHGRTPREAAADPSLRTELLAAVYVLDASCEAHRIPLDLEAVFARLGLEPLPPIAFTPETSVQSLSALQLQRLPVEQLTDEQLVAVVNRVLLIGHRRLSRKVLTAVLQRPECLNDADRAEVYQALYRQASDAGNSEEAFEWIAQGRQHAQSLPHNFVAVLHWDLNELGLRLRDPDDPQLPDLLNRFDQYYLSKVPNLRPSVERMCQLHGVTPPWLGGALAPATAGTLWTPESASEPVAAGKLWLPGQ</sequence>
<gene>
    <name evidence="1" type="ORF">ENS64_11115</name>
</gene>